<feature type="compositionally biased region" description="Polar residues" evidence="1">
    <location>
        <begin position="1"/>
        <end position="14"/>
    </location>
</feature>
<gene>
    <name evidence="2" type="ORF">BU16DRAFT_534236</name>
</gene>
<protein>
    <submittedName>
        <fullName evidence="2">Uncharacterized protein</fullName>
    </submittedName>
</protein>
<organism evidence="2 3">
    <name type="scientific">Lophium mytilinum</name>
    <dbReference type="NCBI Taxonomy" id="390894"/>
    <lineage>
        <taxon>Eukaryota</taxon>
        <taxon>Fungi</taxon>
        <taxon>Dikarya</taxon>
        <taxon>Ascomycota</taxon>
        <taxon>Pezizomycotina</taxon>
        <taxon>Dothideomycetes</taxon>
        <taxon>Pleosporomycetidae</taxon>
        <taxon>Mytilinidiales</taxon>
        <taxon>Mytilinidiaceae</taxon>
        <taxon>Lophium</taxon>
    </lineage>
</organism>
<evidence type="ECO:0000256" key="1">
    <source>
        <dbReference type="SAM" id="MobiDB-lite"/>
    </source>
</evidence>
<accession>A0A6A6RAK7</accession>
<name>A0A6A6RAK7_9PEZI</name>
<sequence length="105" mass="11766">MHNTTQTRSPHSTATPPPHVPYPTDGPGGWKEPYCWSKILDDGPHPTHHKFHYGDFLPWPKTTIIPCYPVTGSGTVHTKVTDRPTWASSGNWPIPTQPPVYIPVY</sequence>
<dbReference type="EMBL" id="MU004182">
    <property type="protein sequence ID" value="KAF2501581.1"/>
    <property type="molecule type" value="Genomic_DNA"/>
</dbReference>
<keyword evidence="3" id="KW-1185">Reference proteome</keyword>
<dbReference type="Proteomes" id="UP000799750">
    <property type="component" value="Unassembled WGS sequence"/>
</dbReference>
<dbReference type="AlphaFoldDB" id="A0A6A6RAK7"/>
<evidence type="ECO:0000313" key="2">
    <source>
        <dbReference type="EMBL" id="KAF2501581.1"/>
    </source>
</evidence>
<evidence type="ECO:0000313" key="3">
    <source>
        <dbReference type="Proteomes" id="UP000799750"/>
    </source>
</evidence>
<reference evidence="2" key="1">
    <citation type="journal article" date="2020" name="Stud. Mycol.">
        <title>101 Dothideomycetes genomes: a test case for predicting lifestyles and emergence of pathogens.</title>
        <authorList>
            <person name="Haridas S."/>
            <person name="Albert R."/>
            <person name="Binder M."/>
            <person name="Bloem J."/>
            <person name="Labutti K."/>
            <person name="Salamov A."/>
            <person name="Andreopoulos B."/>
            <person name="Baker S."/>
            <person name="Barry K."/>
            <person name="Bills G."/>
            <person name="Bluhm B."/>
            <person name="Cannon C."/>
            <person name="Castanera R."/>
            <person name="Culley D."/>
            <person name="Daum C."/>
            <person name="Ezra D."/>
            <person name="Gonzalez J."/>
            <person name="Henrissat B."/>
            <person name="Kuo A."/>
            <person name="Liang C."/>
            <person name="Lipzen A."/>
            <person name="Lutzoni F."/>
            <person name="Magnuson J."/>
            <person name="Mondo S."/>
            <person name="Nolan M."/>
            <person name="Ohm R."/>
            <person name="Pangilinan J."/>
            <person name="Park H.-J."/>
            <person name="Ramirez L."/>
            <person name="Alfaro M."/>
            <person name="Sun H."/>
            <person name="Tritt A."/>
            <person name="Yoshinaga Y."/>
            <person name="Zwiers L.-H."/>
            <person name="Turgeon B."/>
            <person name="Goodwin S."/>
            <person name="Spatafora J."/>
            <person name="Crous P."/>
            <person name="Grigoriev I."/>
        </authorList>
    </citation>
    <scope>NUCLEOTIDE SEQUENCE</scope>
    <source>
        <strain evidence="2">CBS 269.34</strain>
    </source>
</reference>
<feature type="region of interest" description="Disordered" evidence="1">
    <location>
        <begin position="1"/>
        <end position="28"/>
    </location>
</feature>
<proteinExistence type="predicted"/>